<proteinExistence type="predicted"/>
<reference evidence="1 2" key="1">
    <citation type="submission" date="2024-01" db="EMBL/GenBank/DDBJ databases">
        <title>The complete chloroplast genome sequence of Lithospermum erythrorhizon: insights into the phylogenetic relationship among Boraginaceae species and the maternal lineages of purple gromwells.</title>
        <authorList>
            <person name="Okada T."/>
            <person name="Watanabe K."/>
        </authorList>
    </citation>
    <scope>NUCLEOTIDE SEQUENCE [LARGE SCALE GENOMIC DNA]</scope>
</reference>
<name>A0AAV3R4Z6_LITER</name>
<sequence>MDTITDMKIELCAKILKSPSNWNRVSVQDKAPRYFKYMESKLETKCIQLNIPDDRIKTDNGKKKGKKKVV</sequence>
<organism evidence="1 2">
    <name type="scientific">Lithospermum erythrorhizon</name>
    <name type="common">Purple gromwell</name>
    <name type="synonym">Lithospermum officinale var. erythrorhizon</name>
    <dbReference type="NCBI Taxonomy" id="34254"/>
    <lineage>
        <taxon>Eukaryota</taxon>
        <taxon>Viridiplantae</taxon>
        <taxon>Streptophyta</taxon>
        <taxon>Embryophyta</taxon>
        <taxon>Tracheophyta</taxon>
        <taxon>Spermatophyta</taxon>
        <taxon>Magnoliopsida</taxon>
        <taxon>eudicotyledons</taxon>
        <taxon>Gunneridae</taxon>
        <taxon>Pentapetalae</taxon>
        <taxon>asterids</taxon>
        <taxon>lamiids</taxon>
        <taxon>Boraginales</taxon>
        <taxon>Boraginaceae</taxon>
        <taxon>Boraginoideae</taxon>
        <taxon>Lithospermeae</taxon>
        <taxon>Lithospermum</taxon>
    </lineage>
</organism>
<dbReference type="Proteomes" id="UP001454036">
    <property type="component" value="Unassembled WGS sequence"/>
</dbReference>
<dbReference type="AlphaFoldDB" id="A0AAV3R4Z6"/>
<evidence type="ECO:0000313" key="1">
    <source>
        <dbReference type="EMBL" id="GAA0171487.1"/>
    </source>
</evidence>
<gene>
    <name evidence="1" type="ORF">LIER_43905</name>
</gene>
<evidence type="ECO:0000313" key="2">
    <source>
        <dbReference type="Proteomes" id="UP001454036"/>
    </source>
</evidence>
<comment type="caution">
    <text evidence="1">The sequence shown here is derived from an EMBL/GenBank/DDBJ whole genome shotgun (WGS) entry which is preliminary data.</text>
</comment>
<dbReference type="EMBL" id="BAABME010040897">
    <property type="protein sequence ID" value="GAA0171487.1"/>
    <property type="molecule type" value="Genomic_DNA"/>
</dbReference>
<protein>
    <submittedName>
        <fullName evidence="1">Uncharacterized protein</fullName>
    </submittedName>
</protein>
<keyword evidence="2" id="KW-1185">Reference proteome</keyword>
<accession>A0AAV3R4Z6</accession>